<comment type="caution">
    <text evidence="1">The sequence shown here is derived from an EMBL/GenBank/DDBJ whole genome shotgun (WGS) entry which is preliminary data.</text>
</comment>
<evidence type="ECO:0000313" key="2">
    <source>
        <dbReference type="Proteomes" id="UP001285354"/>
    </source>
</evidence>
<evidence type="ECO:0000313" key="1">
    <source>
        <dbReference type="EMBL" id="KAK2625014.1"/>
    </source>
</evidence>
<reference evidence="1" key="1">
    <citation type="submission" date="2023-06" db="EMBL/GenBank/DDBJ databases">
        <title>Draft genome of Marssonina rosae.</title>
        <authorList>
            <person name="Cheng Q."/>
        </authorList>
    </citation>
    <scope>NUCLEOTIDE SEQUENCE</scope>
    <source>
        <strain evidence="1">R4</strain>
    </source>
</reference>
<dbReference type="Proteomes" id="UP001285354">
    <property type="component" value="Unassembled WGS sequence"/>
</dbReference>
<accession>A0AAD9SY17</accession>
<name>A0AAD9SY17_9HELO</name>
<keyword evidence="2" id="KW-1185">Reference proteome</keyword>
<protein>
    <submittedName>
        <fullName evidence="1">Uncharacterized protein</fullName>
    </submittedName>
</protein>
<gene>
    <name evidence="1" type="ORF">QTJ16_005383</name>
</gene>
<proteinExistence type="predicted"/>
<organism evidence="1 2">
    <name type="scientific">Diplocarpon rosae</name>
    <dbReference type="NCBI Taxonomy" id="946125"/>
    <lineage>
        <taxon>Eukaryota</taxon>
        <taxon>Fungi</taxon>
        <taxon>Dikarya</taxon>
        <taxon>Ascomycota</taxon>
        <taxon>Pezizomycotina</taxon>
        <taxon>Leotiomycetes</taxon>
        <taxon>Helotiales</taxon>
        <taxon>Drepanopezizaceae</taxon>
        <taxon>Diplocarpon</taxon>
    </lineage>
</organism>
<dbReference type="AlphaFoldDB" id="A0AAD9SY17"/>
<sequence length="87" mass="9741">MSSQTNPTPITSPIPRRRSPLLTHHAFAGQDLNLCLTSSLSTKAKSPYTFIMRDIDIDNDYAPPAPPPPSPVNYPRENWSTAYAMRR</sequence>
<dbReference type="EMBL" id="JAUBYV010000008">
    <property type="protein sequence ID" value="KAK2625014.1"/>
    <property type="molecule type" value="Genomic_DNA"/>
</dbReference>